<protein>
    <submittedName>
        <fullName evidence="1">Uncharacterized protein</fullName>
    </submittedName>
</protein>
<comment type="caution">
    <text evidence="1">The sequence shown here is derived from an EMBL/GenBank/DDBJ whole genome shotgun (WGS) entry which is preliminary data.</text>
</comment>
<evidence type="ECO:0000313" key="1">
    <source>
        <dbReference type="EMBL" id="RYO86810.1"/>
    </source>
</evidence>
<sequence>MVVGFGRIIVLEMLHLRIQFLDLDITAPPDPTAIAESLLRFQMAGNWEKDDTASSPLLHPVESELYLDKSGRFYIPRFKLNKGQDDRSNLGHRNITKQIAIREKTVELVQRETQDASCYLLDGKAWQTIFSCSI</sequence>
<proteinExistence type="predicted"/>
<keyword evidence="2" id="KW-1185">Reference proteome</keyword>
<reference evidence="1 2" key="1">
    <citation type="submission" date="2018-06" db="EMBL/GenBank/DDBJ databases">
        <title>Complete Genomes of Monosporascus.</title>
        <authorList>
            <person name="Robinson A.J."/>
            <person name="Natvig D.O."/>
        </authorList>
    </citation>
    <scope>NUCLEOTIDE SEQUENCE [LARGE SCALE GENOMIC DNA]</scope>
    <source>
        <strain evidence="1 2">CBS 609.92</strain>
    </source>
</reference>
<dbReference type="EMBL" id="QJNS01000109">
    <property type="protein sequence ID" value="RYO86810.1"/>
    <property type="molecule type" value="Genomic_DNA"/>
</dbReference>
<gene>
    <name evidence="1" type="ORF">DL762_004583</name>
</gene>
<evidence type="ECO:0000313" key="2">
    <source>
        <dbReference type="Proteomes" id="UP000294003"/>
    </source>
</evidence>
<dbReference type="Proteomes" id="UP000294003">
    <property type="component" value="Unassembled WGS sequence"/>
</dbReference>
<accession>A0ABY0H7X6</accession>
<organism evidence="1 2">
    <name type="scientific">Monosporascus cannonballus</name>
    <dbReference type="NCBI Taxonomy" id="155416"/>
    <lineage>
        <taxon>Eukaryota</taxon>
        <taxon>Fungi</taxon>
        <taxon>Dikarya</taxon>
        <taxon>Ascomycota</taxon>
        <taxon>Pezizomycotina</taxon>
        <taxon>Sordariomycetes</taxon>
        <taxon>Xylariomycetidae</taxon>
        <taxon>Xylariales</taxon>
        <taxon>Xylariales incertae sedis</taxon>
        <taxon>Monosporascus</taxon>
    </lineage>
</organism>
<name>A0ABY0H7X6_9PEZI</name>